<dbReference type="InterPro" id="IPR002470">
    <property type="entry name" value="Peptidase_S9A"/>
</dbReference>
<evidence type="ECO:0000313" key="8">
    <source>
        <dbReference type="Proteomes" id="UP000515512"/>
    </source>
</evidence>
<dbReference type="Gene3D" id="2.130.10.120">
    <property type="entry name" value="Prolyl oligopeptidase, N-terminal domain"/>
    <property type="match status" value="1"/>
</dbReference>
<dbReference type="Proteomes" id="UP000515512">
    <property type="component" value="Chromosome"/>
</dbReference>
<feature type="domain" description="Peptidase S9A N-terminal" evidence="6">
    <location>
        <begin position="32"/>
        <end position="243"/>
    </location>
</feature>
<dbReference type="PROSITE" id="PS51257">
    <property type="entry name" value="PROKAR_LIPOPROTEIN"/>
    <property type="match status" value="1"/>
</dbReference>
<evidence type="ECO:0000259" key="5">
    <source>
        <dbReference type="Pfam" id="PF00326"/>
    </source>
</evidence>
<dbReference type="InterPro" id="IPR001375">
    <property type="entry name" value="Peptidase_S9_cat"/>
</dbReference>
<dbReference type="RefSeq" id="WP_181584231.1">
    <property type="nucleotide sequence ID" value="NZ_CP059399.1"/>
</dbReference>
<keyword evidence="1" id="KW-0645">Protease</keyword>
<dbReference type="AlphaFoldDB" id="A0A7D6ZKS1"/>
<dbReference type="Pfam" id="PF02897">
    <property type="entry name" value="Peptidase_S9_N"/>
    <property type="match status" value="2"/>
</dbReference>
<dbReference type="PRINTS" id="PR00862">
    <property type="entry name" value="PROLIGOPTASE"/>
</dbReference>
<evidence type="ECO:0000256" key="3">
    <source>
        <dbReference type="ARBA" id="ARBA00022825"/>
    </source>
</evidence>
<name>A0A7D6ZKS1_9NOCA</name>
<dbReference type="InterPro" id="IPR029058">
    <property type="entry name" value="AB_hydrolase_fold"/>
</dbReference>
<feature type="domain" description="Peptidase S9A N-terminal" evidence="6">
    <location>
        <begin position="350"/>
        <end position="435"/>
    </location>
</feature>
<gene>
    <name evidence="7" type="ORF">H0264_13250</name>
</gene>
<dbReference type="Gene3D" id="3.40.50.1820">
    <property type="entry name" value="alpha/beta hydrolase"/>
    <property type="match status" value="1"/>
</dbReference>
<evidence type="ECO:0000313" key="7">
    <source>
        <dbReference type="EMBL" id="QLY33067.1"/>
    </source>
</evidence>
<dbReference type="PANTHER" id="PTHR42881">
    <property type="entry name" value="PROLYL ENDOPEPTIDASE"/>
    <property type="match status" value="1"/>
</dbReference>
<keyword evidence="8" id="KW-1185">Reference proteome</keyword>
<dbReference type="GO" id="GO:0006508">
    <property type="term" value="P:proteolysis"/>
    <property type="evidence" value="ECO:0007669"/>
    <property type="project" value="UniProtKB-KW"/>
</dbReference>
<evidence type="ECO:0000256" key="4">
    <source>
        <dbReference type="SAM" id="SignalP"/>
    </source>
</evidence>
<dbReference type="GO" id="GO:0005829">
    <property type="term" value="C:cytosol"/>
    <property type="evidence" value="ECO:0007669"/>
    <property type="project" value="TreeGrafter"/>
</dbReference>
<keyword evidence="3" id="KW-0720">Serine protease</keyword>
<reference evidence="7 8" key="1">
    <citation type="submission" date="2020-07" db="EMBL/GenBank/DDBJ databases">
        <authorList>
            <person name="Zhuang K."/>
            <person name="Ran Y."/>
        </authorList>
    </citation>
    <scope>NUCLEOTIDE SEQUENCE [LARGE SCALE GENOMIC DNA]</scope>
    <source>
        <strain evidence="7 8">WCH-YHL-001</strain>
    </source>
</reference>
<sequence>MGRARTKTGWRTALAVLSAVLVTACGGSGPAADPHQWLEELDSPRVQDWVAAENEKTLAVLEADSRYAENFRQALDLAGASDRLPTPAFVDGMIGNFWQDGEHRRGIWRETTVADYESAQPQWRTVLDLDALALSEGRDWVWKGIDCSPATRTRCLVELSEGGEDAVTVREFDRAAGAFVAGGFELERGKQQVTWVDDNSLLVSREWNPGEKTASGYPYVVKRWQRGQTLDQAVEIARGEPSDGLATAAIRLDGAQGRRLTLVGRRPSFYESRMSLVDGTRTTPVALPAKSDLEGMVGDRVLLSLRADWSTGGTTFTAGSLISFRADELTADPGNPRPTLVWAPGPLESLRQVATTADRVVVTSLYDVRGRATVFAPQPDGTWSATAVPVPDNATVTAVDADSRGDTVYLSVTSLLTPATLWRLHTEDGRFDPVKSAPARFDSSRYVVEQLKATSPDGTQVPYFLVRATDLRYDGTNPTILWGYGGFGISTLQSYNGLLGRLWLDRGGVYVLANIRGGGEYGPAWHDAALKTQRQNAFDDFAAVGRDLMDRRITSPRHLGIQGRSNGGLLMGVEFTQHPEMWNAVNIQVPLLDMVRYEQIAAGASWVGEYGSVAEPAEREFLESISPYAHVRAGVRYPEPLIWTTTKDDRVGPQHARKFAARLAELGVGYLFWEPTQGGHGGTTNIDEQAHTSALEYTYFQRQLM</sequence>
<organism evidence="7 8">
    <name type="scientific">Nocardia huaxiensis</name>
    <dbReference type="NCBI Taxonomy" id="2755382"/>
    <lineage>
        <taxon>Bacteria</taxon>
        <taxon>Bacillati</taxon>
        <taxon>Actinomycetota</taxon>
        <taxon>Actinomycetes</taxon>
        <taxon>Mycobacteriales</taxon>
        <taxon>Nocardiaceae</taxon>
        <taxon>Nocardia</taxon>
    </lineage>
</organism>
<feature type="signal peptide" evidence="4">
    <location>
        <begin position="1"/>
        <end position="31"/>
    </location>
</feature>
<feature type="domain" description="Peptidase S9 prolyl oligopeptidase catalytic" evidence="5">
    <location>
        <begin position="503"/>
        <end position="704"/>
    </location>
</feature>
<keyword evidence="4" id="KW-0732">Signal</keyword>
<dbReference type="GO" id="GO:0004252">
    <property type="term" value="F:serine-type endopeptidase activity"/>
    <property type="evidence" value="ECO:0007669"/>
    <property type="project" value="InterPro"/>
</dbReference>
<dbReference type="SUPFAM" id="SSF50993">
    <property type="entry name" value="Peptidase/esterase 'gauge' domain"/>
    <property type="match status" value="1"/>
</dbReference>
<evidence type="ECO:0000259" key="6">
    <source>
        <dbReference type="Pfam" id="PF02897"/>
    </source>
</evidence>
<dbReference type="Pfam" id="PF00326">
    <property type="entry name" value="Peptidase_S9"/>
    <property type="match status" value="1"/>
</dbReference>
<protein>
    <submittedName>
        <fullName evidence="7">S9 family peptidase</fullName>
    </submittedName>
</protein>
<dbReference type="SUPFAM" id="SSF53474">
    <property type="entry name" value="alpha/beta-Hydrolases"/>
    <property type="match status" value="1"/>
</dbReference>
<keyword evidence="2" id="KW-0378">Hydrolase</keyword>
<evidence type="ECO:0000256" key="1">
    <source>
        <dbReference type="ARBA" id="ARBA00022670"/>
    </source>
</evidence>
<dbReference type="InterPro" id="IPR051167">
    <property type="entry name" value="Prolyl_oligopep/macrocyclase"/>
</dbReference>
<evidence type="ECO:0000256" key="2">
    <source>
        <dbReference type="ARBA" id="ARBA00022801"/>
    </source>
</evidence>
<dbReference type="InterPro" id="IPR023302">
    <property type="entry name" value="Pept_S9A_N"/>
</dbReference>
<feature type="chain" id="PRO_5039592761" evidence="4">
    <location>
        <begin position="32"/>
        <end position="705"/>
    </location>
</feature>
<dbReference type="EMBL" id="CP059399">
    <property type="protein sequence ID" value="QLY33067.1"/>
    <property type="molecule type" value="Genomic_DNA"/>
</dbReference>
<accession>A0A7D6ZKS1</accession>
<dbReference type="GO" id="GO:0070012">
    <property type="term" value="F:oligopeptidase activity"/>
    <property type="evidence" value="ECO:0007669"/>
    <property type="project" value="TreeGrafter"/>
</dbReference>
<dbReference type="PANTHER" id="PTHR42881:SF13">
    <property type="entry name" value="PROLYL ENDOPEPTIDASE"/>
    <property type="match status" value="1"/>
</dbReference>
<dbReference type="KEGG" id="nhu:H0264_13250"/>
<proteinExistence type="predicted"/>